<comment type="caution">
    <text evidence="2">The sequence shown here is derived from an EMBL/GenBank/DDBJ whole genome shotgun (WGS) entry which is preliminary data.</text>
</comment>
<sequence>MGSSSGIPQGHISAPSSPVEVSEAGNTTLSASTVHPASLIFHRVQYAPSSSPATTFLAPGTAGRTPELLQQHDQALRYIAILEAQIQSQAAPIATLPTAFKAPSTSYSINSSADPHSFGQPSINGAIIPPPPPLPKNRKDYPKVPFWYRHEWKRANKSVQKPGVAVQRGPTRAAQGINVSMHYVSDQEGTIADGFEASAMRKTFREFCVYLWGEKCAPKTWSRDYCDSNWWAEEIALENYSQWRKKHIQYLANREKCKAAKRDAKKKQRKNKSKKNRKGKENHDGTEESSNEDSQPSDNEDDDSLDAQGAKLVGDFFNQPMYTISREASEVPSSTHQKCAANNPLDPGFARAGLSCKKPRLSVKTQASIAGAPIPNESQLPTSASTQCGPSLSPATPSLPSPPSPLSLPSPPSLLSLPSPPSLLSPPSPTNASNEELCVPDPFAGMWGGSKIPAVEEGMSSETASSATVTGDVPAPAMTTAATTTTGPAVPLAVISTTTGVAAAAVAPPVKSEPRRKGKQVAVWPPVPRDDVKLKPKEACAVMWAKRNPAGTKEDFNKWYVKRSQAVCKAYTKDGIDRAMD</sequence>
<dbReference type="Proteomes" id="UP000184267">
    <property type="component" value="Unassembled WGS sequence"/>
</dbReference>
<feature type="region of interest" description="Disordered" evidence="1">
    <location>
        <begin position="1"/>
        <end position="25"/>
    </location>
</feature>
<dbReference type="AlphaFoldDB" id="A0A1M2VY56"/>
<feature type="compositionally biased region" description="Polar residues" evidence="1">
    <location>
        <begin position="376"/>
        <end position="389"/>
    </location>
</feature>
<feature type="region of interest" description="Disordered" evidence="1">
    <location>
        <begin position="364"/>
        <end position="440"/>
    </location>
</feature>
<dbReference type="OrthoDB" id="2758345at2759"/>
<evidence type="ECO:0000313" key="2">
    <source>
        <dbReference type="EMBL" id="OJT12470.1"/>
    </source>
</evidence>
<evidence type="ECO:0000313" key="3">
    <source>
        <dbReference type="Proteomes" id="UP000184267"/>
    </source>
</evidence>
<gene>
    <name evidence="2" type="ORF">TRAPUB_10985</name>
</gene>
<feature type="compositionally biased region" description="Polar residues" evidence="1">
    <location>
        <begin position="460"/>
        <end position="469"/>
    </location>
</feature>
<proteinExistence type="predicted"/>
<feature type="compositionally biased region" description="Pro residues" evidence="1">
    <location>
        <begin position="397"/>
        <end position="429"/>
    </location>
</feature>
<dbReference type="OMA" id="HEWKRAN"/>
<feature type="region of interest" description="Disordered" evidence="1">
    <location>
        <begin position="456"/>
        <end position="483"/>
    </location>
</feature>
<feature type="compositionally biased region" description="Low complexity" evidence="1">
    <location>
        <begin position="473"/>
        <end position="483"/>
    </location>
</feature>
<dbReference type="EMBL" id="MNAD01000484">
    <property type="protein sequence ID" value="OJT12470.1"/>
    <property type="molecule type" value="Genomic_DNA"/>
</dbReference>
<organism evidence="2 3">
    <name type="scientific">Trametes pubescens</name>
    <name type="common">White-rot fungus</name>
    <dbReference type="NCBI Taxonomy" id="154538"/>
    <lineage>
        <taxon>Eukaryota</taxon>
        <taxon>Fungi</taxon>
        <taxon>Dikarya</taxon>
        <taxon>Basidiomycota</taxon>
        <taxon>Agaricomycotina</taxon>
        <taxon>Agaricomycetes</taxon>
        <taxon>Polyporales</taxon>
        <taxon>Polyporaceae</taxon>
        <taxon>Trametes</taxon>
    </lineage>
</organism>
<name>A0A1M2VY56_TRAPU</name>
<accession>A0A1M2VY56</accession>
<keyword evidence="3" id="KW-1185">Reference proteome</keyword>
<feature type="region of interest" description="Disordered" evidence="1">
    <location>
        <begin position="259"/>
        <end position="306"/>
    </location>
</feature>
<reference evidence="2 3" key="1">
    <citation type="submission" date="2016-10" db="EMBL/GenBank/DDBJ databases">
        <title>Genome sequence of the basidiomycete white-rot fungus Trametes pubescens.</title>
        <authorList>
            <person name="Makela M.R."/>
            <person name="Granchi Z."/>
            <person name="Peng M."/>
            <person name="De Vries R.P."/>
            <person name="Grigoriev I."/>
            <person name="Riley R."/>
            <person name="Hilden K."/>
        </authorList>
    </citation>
    <scope>NUCLEOTIDE SEQUENCE [LARGE SCALE GENOMIC DNA]</scope>
    <source>
        <strain evidence="2 3">FBCC735</strain>
    </source>
</reference>
<evidence type="ECO:0000256" key="1">
    <source>
        <dbReference type="SAM" id="MobiDB-lite"/>
    </source>
</evidence>
<protein>
    <submittedName>
        <fullName evidence="2">Uncharacterized protein</fullName>
    </submittedName>
</protein>
<dbReference type="STRING" id="154538.A0A1M2VY56"/>
<feature type="compositionally biased region" description="Basic residues" evidence="1">
    <location>
        <begin position="263"/>
        <end position="278"/>
    </location>
</feature>